<dbReference type="InterPro" id="IPR001387">
    <property type="entry name" value="Cro/C1-type_HTH"/>
</dbReference>
<keyword evidence="2" id="KW-0238">DNA-binding</keyword>
<dbReference type="GO" id="GO:0005829">
    <property type="term" value="C:cytosol"/>
    <property type="evidence" value="ECO:0007669"/>
    <property type="project" value="TreeGrafter"/>
</dbReference>
<protein>
    <recommendedName>
        <fullName evidence="4">HTH cro/C1-type domain-containing protein</fullName>
    </recommendedName>
</protein>
<dbReference type="Pfam" id="PF01381">
    <property type="entry name" value="HTH_3"/>
    <property type="match status" value="1"/>
</dbReference>
<evidence type="ECO:0000313" key="5">
    <source>
        <dbReference type="EMBL" id="OQW85703.1"/>
    </source>
</evidence>
<dbReference type="PANTHER" id="PTHR46797">
    <property type="entry name" value="HTH-TYPE TRANSCRIPTIONAL REGULATOR"/>
    <property type="match status" value="1"/>
</dbReference>
<proteinExistence type="predicted"/>
<keyword evidence="3" id="KW-0804">Transcription</keyword>
<evidence type="ECO:0000256" key="3">
    <source>
        <dbReference type="ARBA" id="ARBA00023163"/>
    </source>
</evidence>
<gene>
    <name evidence="5" type="ORF">BWK72_20940</name>
</gene>
<evidence type="ECO:0000256" key="1">
    <source>
        <dbReference type="ARBA" id="ARBA00023015"/>
    </source>
</evidence>
<name>A0A1W9KNI6_9BURK</name>
<sequence>MHIGQVIRSLREQKGWSQEMLALEAGMGTSHVSRIERGERRLPTVRLDALASALGTTPAAMYAELEGLPPPLAATQQDDNQKVDFTDEAIELRKTFRRLSMSNRRLVVDFAHMLAKQG</sequence>
<dbReference type="Gene3D" id="1.10.260.40">
    <property type="entry name" value="lambda repressor-like DNA-binding domains"/>
    <property type="match status" value="1"/>
</dbReference>
<dbReference type="InterPro" id="IPR050807">
    <property type="entry name" value="TransReg_Diox_bact_type"/>
</dbReference>
<evidence type="ECO:0000313" key="6">
    <source>
        <dbReference type="Proteomes" id="UP000192505"/>
    </source>
</evidence>
<dbReference type="Proteomes" id="UP000192505">
    <property type="component" value="Unassembled WGS sequence"/>
</dbReference>
<dbReference type="PROSITE" id="PS50943">
    <property type="entry name" value="HTH_CROC1"/>
    <property type="match status" value="1"/>
</dbReference>
<feature type="domain" description="HTH cro/C1-type" evidence="4">
    <location>
        <begin position="7"/>
        <end position="61"/>
    </location>
</feature>
<dbReference type="PANTHER" id="PTHR46797:SF23">
    <property type="entry name" value="HTH-TYPE TRANSCRIPTIONAL REGULATOR SUTR"/>
    <property type="match status" value="1"/>
</dbReference>
<dbReference type="InterPro" id="IPR010982">
    <property type="entry name" value="Lambda_DNA-bd_dom_sf"/>
</dbReference>
<dbReference type="SUPFAM" id="SSF47413">
    <property type="entry name" value="lambda repressor-like DNA-binding domains"/>
    <property type="match status" value="1"/>
</dbReference>
<evidence type="ECO:0000256" key="2">
    <source>
        <dbReference type="ARBA" id="ARBA00023125"/>
    </source>
</evidence>
<reference evidence="5 6" key="1">
    <citation type="submission" date="2017-01" db="EMBL/GenBank/DDBJ databases">
        <title>Novel large sulfur bacteria in the metagenomes of groundwater-fed chemosynthetic microbial mats in the Lake Huron basin.</title>
        <authorList>
            <person name="Sharrar A.M."/>
            <person name="Flood B.E."/>
            <person name="Bailey J.V."/>
            <person name="Jones D.S."/>
            <person name="Biddanda B."/>
            <person name="Ruberg S.A."/>
            <person name="Marcus D.N."/>
            <person name="Dick G.J."/>
        </authorList>
    </citation>
    <scope>NUCLEOTIDE SEQUENCE [LARGE SCALE GENOMIC DNA]</scope>
    <source>
        <strain evidence="5">A7</strain>
    </source>
</reference>
<comment type="caution">
    <text evidence="5">The sequence shown here is derived from an EMBL/GenBank/DDBJ whole genome shotgun (WGS) entry which is preliminary data.</text>
</comment>
<dbReference type="GO" id="GO:0003700">
    <property type="term" value="F:DNA-binding transcription factor activity"/>
    <property type="evidence" value="ECO:0007669"/>
    <property type="project" value="TreeGrafter"/>
</dbReference>
<dbReference type="AlphaFoldDB" id="A0A1W9KNI6"/>
<dbReference type="CDD" id="cd00093">
    <property type="entry name" value="HTH_XRE"/>
    <property type="match status" value="1"/>
</dbReference>
<dbReference type="SMART" id="SM00530">
    <property type="entry name" value="HTH_XRE"/>
    <property type="match status" value="1"/>
</dbReference>
<dbReference type="GO" id="GO:0003677">
    <property type="term" value="F:DNA binding"/>
    <property type="evidence" value="ECO:0007669"/>
    <property type="project" value="UniProtKB-KW"/>
</dbReference>
<evidence type="ECO:0000259" key="4">
    <source>
        <dbReference type="PROSITE" id="PS50943"/>
    </source>
</evidence>
<organism evidence="5 6">
    <name type="scientific">Rhodoferax ferrireducens</name>
    <dbReference type="NCBI Taxonomy" id="192843"/>
    <lineage>
        <taxon>Bacteria</taxon>
        <taxon>Pseudomonadati</taxon>
        <taxon>Pseudomonadota</taxon>
        <taxon>Betaproteobacteria</taxon>
        <taxon>Burkholderiales</taxon>
        <taxon>Comamonadaceae</taxon>
        <taxon>Rhodoferax</taxon>
    </lineage>
</organism>
<dbReference type="EMBL" id="MTEI01000044">
    <property type="protein sequence ID" value="OQW85703.1"/>
    <property type="molecule type" value="Genomic_DNA"/>
</dbReference>
<accession>A0A1W9KNI6</accession>
<keyword evidence="1" id="KW-0805">Transcription regulation</keyword>